<accession>A0A3D9UKH3</accession>
<reference evidence="8 9" key="1">
    <citation type="submission" date="2018-08" db="EMBL/GenBank/DDBJ databases">
        <title>Sequencing the genomes of 1000 actinobacteria strains.</title>
        <authorList>
            <person name="Klenk H.-P."/>
        </authorList>
    </citation>
    <scope>NUCLEOTIDE SEQUENCE [LARGE SCALE GENOMIC DNA]</scope>
    <source>
        <strain evidence="8 9">DSM 22967</strain>
    </source>
</reference>
<dbReference type="InterPro" id="IPR018076">
    <property type="entry name" value="T2SS_GspF_dom"/>
</dbReference>
<evidence type="ECO:0000256" key="5">
    <source>
        <dbReference type="ARBA" id="ARBA00023136"/>
    </source>
</evidence>
<dbReference type="PANTHER" id="PTHR35007">
    <property type="entry name" value="INTEGRAL MEMBRANE PROTEIN-RELATED"/>
    <property type="match status" value="1"/>
</dbReference>
<evidence type="ECO:0000313" key="9">
    <source>
        <dbReference type="Proteomes" id="UP000256253"/>
    </source>
</evidence>
<evidence type="ECO:0000256" key="4">
    <source>
        <dbReference type="ARBA" id="ARBA00022989"/>
    </source>
</evidence>
<keyword evidence="2" id="KW-1003">Cell membrane</keyword>
<dbReference type="GO" id="GO:0005886">
    <property type="term" value="C:plasma membrane"/>
    <property type="evidence" value="ECO:0007669"/>
    <property type="project" value="UniProtKB-SubCell"/>
</dbReference>
<dbReference type="OrthoDB" id="4872085at2"/>
<comment type="caution">
    <text evidence="8">The sequence shown here is derived from an EMBL/GenBank/DDBJ whole genome shotgun (WGS) entry which is preliminary data.</text>
</comment>
<dbReference type="Pfam" id="PF00482">
    <property type="entry name" value="T2SSF"/>
    <property type="match status" value="1"/>
</dbReference>
<dbReference type="Proteomes" id="UP000256253">
    <property type="component" value="Unassembled WGS sequence"/>
</dbReference>
<evidence type="ECO:0000259" key="7">
    <source>
        <dbReference type="Pfam" id="PF00482"/>
    </source>
</evidence>
<feature type="transmembrane region" description="Helical" evidence="6">
    <location>
        <begin position="193"/>
        <end position="216"/>
    </location>
</feature>
<evidence type="ECO:0000256" key="2">
    <source>
        <dbReference type="ARBA" id="ARBA00022475"/>
    </source>
</evidence>
<protein>
    <submittedName>
        <fullName evidence="8">Tight adherence protein B</fullName>
    </submittedName>
</protein>
<dbReference type="EMBL" id="QTUA01000001">
    <property type="protein sequence ID" value="REF29958.1"/>
    <property type="molecule type" value="Genomic_DNA"/>
</dbReference>
<gene>
    <name evidence="8" type="ORF">DFJ65_0947</name>
</gene>
<evidence type="ECO:0000256" key="6">
    <source>
        <dbReference type="SAM" id="Phobius"/>
    </source>
</evidence>
<name>A0A3D9UKH3_9MICO</name>
<dbReference type="RefSeq" id="WP_115922022.1">
    <property type="nucleotide sequence ID" value="NZ_QTUA01000001.1"/>
</dbReference>
<feature type="domain" description="Type II secretion system protein GspF" evidence="7">
    <location>
        <begin position="57"/>
        <end position="176"/>
    </location>
</feature>
<sequence length="230" mass="23573">MLITAGLLVGALLLWLGPLPGRPGRPGKARGRRRRLPLPRRRGHPAEVEVWSLVVESVATAVRAGAAPTPACAACCRAALDLAPEVDAEVELLARTASAGGDLGAAWHEVAARVDDPGLRAVAAAWQLSETTGTPLADALDVAARLRRGEVERAARAKAALAAPTASVNLLTALPVCGAGLGMVLGADVIGVYASPLALVTVLPGLVLVAVGRLCCRRMVDHAGRIRSLA</sequence>
<keyword evidence="4 6" id="KW-1133">Transmembrane helix</keyword>
<evidence type="ECO:0000256" key="3">
    <source>
        <dbReference type="ARBA" id="ARBA00022692"/>
    </source>
</evidence>
<dbReference type="AlphaFoldDB" id="A0A3D9UKH3"/>
<dbReference type="PANTHER" id="PTHR35007:SF4">
    <property type="entry name" value="CONSERVED TRANSMEMBRANE PROTEIN-RELATED"/>
    <property type="match status" value="1"/>
</dbReference>
<evidence type="ECO:0000313" key="8">
    <source>
        <dbReference type="EMBL" id="REF29958.1"/>
    </source>
</evidence>
<keyword evidence="9" id="KW-1185">Reference proteome</keyword>
<organism evidence="8 9">
    <name type="scientific">Calidifontibacter indicus</name>
    <dbReference type="NCBI Taxonomy" id="419650"/>
    <lineage>
        <taxon>Bacteria</taxon>
        <taxon>Bacillati</taxon>
        <taxon>Actinomycetota</taxon>
        <taxon>Actinomycetes</taxon>
        <taxon>Micrococcales</taxon>
        <taxon>Dermacoccaceae</taxon>
        <taxon>Calidifontibacter</taxon>
    </lineage>
</organism>
<proteinExistence type="predicted"/>
<keyword evidence="3 6" id="KW-0812">Transmembrane</keyword>
<comment type="subcellular location">
    <subcellularLocation>
        <location evidence="1">Cell membrane</location>
        <topology evidence="1">Multi-pass membrane protein</topology>
    </subcellularLocation>
</comment>
<keyword evidence="5 6" id="KW-0472">Membrane</keyword>
<evidence type="ECO:0000256" key="1">
    <source>
        <dbReference type="ARBA" id="ARBA00004651"/>
    </source>
</evidence>